<comment type="caution">
    <text evidence="8">The sequence shown here is derived from an EMBL/GenBank/DDBJ whole genome shotgun (WGS) entry which is preliminary data.</text>
</comment>
<dbReference type="Proteomes" id="UP000663870">
    <property type="component" value="Unassembled WGS sequence"/>
</dbReference>
<keyword evidence="4" id="KW-0548">Nucleotidyltransferase</keyword>
<dbReference type="EC" id="2.4.2.31" evidence="6"/>
<dbReference type="Gene3D" id="3.90.176.10">
    <property type="entry name" value="Toxin ADP-ribosyltransferase, Chain A, domain 1"/>
    <property type="match status" value="1"/>
</dbReference>
<gene>
    <name evidence="8" type="ORF">JXQ802_LOCUS34370</name>
    <name evidence="7" type="ORF">PYM288_LOCUS22321</name>
</gene>
<dbReference type="EMBL" id="CAJNOL010001629">
    <property type="protein sequence ID" value="CAF1394044.1"/>
    <property type="molecule type" value="Genomic_DNA"/>
</dbReference>
<dbReference type="GO" id="GO:0106274">
    <property type="term" value="F:NAD+-protein-arginine ADP-ribosyltransferase activity"/>
    <property type="evidence" value="ECO:0007669"/>
    <property type="project" value="UniProtKB-EC"/>
</dbReference>
<organism evidence="8 9">
    <name type="scientific">Rotaria sordida</name>
    <dbReference type="NCBI Taxonomy" id="392033"/>
    <lineage>
        <taxon>Eukaryota</taxon>
        <taxon>Metazoa</taxon>
        <taxon>Spiralia</taxon>
        <taxon>Gnathifera</taxon>
        <taxon>Rotifera</taxon>
        <taxon>Eurotatoria</taxon>
        <taxon>Bdelloidea</taxon>
        <taxon>Philodinida</taxon>
        <taxon>Philodinidae</taxon>
        <taxon>Rotaria</taxon>
    </lineage>
</organism>
<dbReference type="PROSITE" id="PS51996">
    <property type="entry name" value="TR_MART"/>
    <property type="match status" value="1"/>
</dbReference>
<evidence type="ECO:0000313" key="9">
    <source>
        <dbReference type="Proteomes" id="UP000663870"/>
    </source>
</evidence>
<keyword evidence="9" id="KW-1185">Reference proteome</keyword>
<protein>
    <recommendedName>
        <fullName evidence="6">NAD(P)(+)--arginine ADP-ribosyltransferase</fullName>
        <ecNumber evidence="6">2.4.2.31</ecNumber>
    </recommendedName>
    <alternativeName>
        <fullName evidence="6">Mono(ADP-ribosyl)transferase</fullName>
    </alternativeName>
</protein>
<dbReference type="GO" id="GO:0016779">
    <property type="term" value="F:nucleotidyltransferase activity"/>
    <property type="evidence" value="ECO:0007669"/>
    <property type="project" value="UniProtKB-KW"/>
</dbReference>
<dbReference type="Proteomes" id="UP000663854">
    <property type="component" value="Unassembled WGS sequence"/>
</dbReference>
<evidence type="ECO:0000256" key="5">
    <source>
        <dbReference type="ARBA" id="ARBA00047597"/>
    </source>
</evidence>
<evidence type="ECO:0000313" key="7">
    <source>
        <dbReference type="EMBL" id="CAF1152809.1"/>
    </source>
</evidence>
<proteinExistence type="inferred from homology"/>
<keyword evidence="6" id="KW-0521">NADP</keyword>
<accession>A0A815KQ70</accession>
<keyword evidence="6" id="KW-0520">NAD</keyword>
<comment type="similarity">
    <text evidence="1 6">Belongs to the Arg-specific ADP-ribosyltransferase family.</text>
</comment>
<evidence type="ECO:0000256" key="1">
    <source>
        <dbReference type="ARBA" id="ARBA00009558"/>
    </source>
</evidence>
<name>A0A815KQ70_9BILA</name>
<dbReference type="Pfam" id="PF01129">
    <property type="entry name" value="ART"/>
    <property type="match status" value="1"/>
</dbReference>
<sequence>MKDADDQIISCPFSDYAQEPLLSLAGACAPLTSIVPDILTYVLMALDGTANNPPDGLTRDESASIRLYTIEWREAGESAYRHLNHALKKNDREKLQPWYKYLKLLLTALIKIPCSKVQIVWRGVRYNSVDKFTKEAQITWWCFSSTTESLAVLESDLYLGTTGERTLLSIEVLNGRNIRAHSHFPGEDEILLLPGTLIEVKSLLNPAPDLHIIHLRQLVPEKPLLELPFEDAPLFPKIQSSSKGWYFQKRFVIPIDCAASNERILPQTLGIRDESVLLGTHLLN</sequence>
<evidence type="ECO:0000313" key="8">
    <source>
        <dbReference type="EMBL" id="CAF1394044.1"/>
    </source>
</evidence>
<dbReference type="EMBL" id="CAJNOH010000948">
    <property type="protein sequence ID" value="CAF1152809.1"/>
    <property type="molecule type" value="Genomic_DNA"/>
</dbReference>
<evidence type="ECO:0000256" key="2">
    <source>
        <dbReference type="ARBA" id="ARBA00022676"/>
    </source>
</evidence>
<comment type="catalytic activity">
    <reaction evidence="5 6">
        <text>L-arginyl-[protein] + NAD(+) = N(omega)-(ADP-D-ribosyl)-L-arginyl-[protein] + nicotinamide + H(+)</text>
        <dbReference type="Rhea" id="RHEA:19149"/>
        <dbReference type="Rhea" id="RHEA-COMP:10532"/>
        <dbReference type="Rhea" id="RHEA-COMP:15087"/>
        <dbReference type="ChEBI" id="CHEBI:15378"/>
        <dbReference type="ChEBI" id="CHEBI:17154"/>
        <dbReference type="ChEBI" id="CHEBI:29965"/>
        <dbReference type="ChEBI" id="CHEBI:57540"/>
        <dbReference type="ChEBI" id="CHEBI:142554"/>
        <dbReference type="EC" id="2.4.2.31"/>
    </reaction>
</comment>
<evidence type="ECO:0000256" key="3">
    <source>
        <dbReference type="ARBA" id="ARBA00022679"/>
    </source>
</evidence>
<keyword evidence="3 6" id="KW-0808">Transferase</keyword>
<evidence type="ECO:0000256" key="6">
    <source>
        <dbReference type="RuleBase" id="RU361228"/>
    </source>
</evidence>
<dbReference type="SUPFAM" id="SSF56399">
    <property type="entry name" value="ADP-ribosylation"/>
    <property type="match status" value="1"/>
</dbReference>
<evidence type="ECO:0000256" key="4">
    <source>
        <dbReference type="ARBA" id="ARBA00022695"/>
    </source>
</evidence>
<dbReference type="InterPro" id="IPR000768">
    <property type="entry name" value="ART"/>
</dbReference>
<dbReference type="AlphaFoldDB" id="A0A815KQ70"/>
<keyword evidence="2 6" id="KW-0328">Glycosyltransferase</keyword>
<reference evidence="8" key="1">
    <citation type="submission" date="2021-02" db="EMBL/GenBank/DDBJ databases">
        <authorList>
            <person name="Nowell W R."/>
        </authorList>
    </citation>
    <scope>NUCLEOTIDE SEQUENCE</scope>
</reference>